<feature type="signal peptide" evidence="2">
    <location>
        <begin position="1"/>
        <end position="30"/>
    </location>
</feature>
<keyword evidence="2" id="KW-0732">Signal</keyword>
<dbReference type="Gene3D" id="2.60.40.1260">
    <property type="entry name" value="Lamin Tail domain"/>
    <property type="match status" value="1"/>
</dbReference>
<dbReference type="Proteomes" id="UP001596183">
    <property type="component" value="Unassembled WGS sequence"/>
</dbReference>
<dbReference type="SUPFAM" id="SSF74853">
    <property type="entry name" value="Lamin A/C globular tail domain"/>
    <property type="match status" value="1"/>
</dbReference>
<keyword evidence="5" id="KW-1185">Reference proteome</keyword>
<dbReference type="Pfam" id="PF00932">
    <property type="entry name" value="LTD"/>
    <property type="match status" value="1"/>
</dbReference>
<evidence type="ECO:0000256" key="1">
    <source>
        <dbReference type="SAM" id="MobiDB-lite"/>
    </source>
</evidence>
<feature type="chain" id="PRO_5045574670" evidence="2">
    <location>
        <begin position="31"/>
        <end position="224"/>
    </location>
</feature>
<dbReference type="InterPro" id="IPR036415">
    <property type="entry name" value="Lamin_tail_dom_sf"/>
</dbReference>
<protein>
    <submittedName>
        <fullName evidence="4">Lamin tail domain-containing protein</fullName>
    </submittedName>
</protein>
<evidence type="ECO:0000313" key="4">
    <source>
        <dbReference type="EMBL" id="MFC5675049.1"/>
    </source>
</evidence>
<sequence>MSASSAARRLTAVALVTGSVVAAAALPASAVQNRAPDRQQVVISDVQYNAPGPDTRSNRSLNGEWVDITNRSRQSVDLKGWTLRNSKGDRYTFRHLRLNGHSTVKVHTGSGRDTRHDVYQDRRGHIWDNRSDRATLSDRRGSVVDTESWGRGRDHDRGDDRGHDRDRDRDRGHDRDRDRDRDRGHGRGRGHDRGDERGHDRGRDRDRGDERGNDRGNDRGNHQR</sequence>
<accession>A0ABW0Y185</accession>
<name>A0ABW0Y185_9ACTN</name>
<dbReference type="InterPro" id="IPR001322">
    <property type="entry name" value="Lamin_tail_dom"/>
</dbReference>
<dbReference type="RefSeq" id="WP_381219404.1">
    <property type="nucleotide sequence ID" value="NZ_JBHSPC010000143.1"/>
</dbReference>
<reference evidence="5" key="1">
    <citation type="journal article" date="2019" name="Int. J. Syst. Evol. Microbiol.">
        <title>The Global Catalogue of Microorganisms (GCM) 10K type strain sequencing project: providing services to taxonomists for standard genome sequencing and annotation.</title>
        <authorList>
            <consortium name="The Broad Institute Genomics Platform"/>
            <consortium name="The Broad Institute Genome Sequencing Center for Infectious Disease"/>
            <person name="Wu L."/>
            <person name="Ma J."/>
        </authorList>
    </citation>
    <scope>NUCLEOTIDE SEQUENCE [LARGE SCALE GENOMIC DNA]</scope>
    <source>
        <strain evidence="5">JCM 13852</strain>
    </source>
</reference>
<gene>
    <name evidence="4" type="ORF">ACFP2V_34830</name>
</gene>
<organism evidence="4 5">
    <name type="scientific">Streptomyces incanus</name>
    <dbReference type="NCBI Taxonomy" id="887453"/>
    <lineage>
        <taxon>Bacteria</taxon>
        <taxon>Bacillati</taxon>
        <taxon>Actinomycetota</taxon>
        <taxon>Actinomycetes</taxon>
        <taxon>Kitasatosporales</taxon>
        <taxon>Streptomycetaceae</taxon>
        <taxon>Streptomyces</taxon>
    </lineage>
</organism>
<dbReference type="PROSITE" id="PS51841">
    <property type="entry name" value="LTD"/>
    <property type="match status" value="1"/>
</dbReference>
<proteinExistence type="predicted"/>
<evidence type="ECO:0000313" key="5">
    <source>
        <dbReference type="Proteomes" id="UP001596183"/>
    </source>
</evidence>
<comment type="caution">
    <text evidence="4">The sequence shown here is derived from an EMBL/GenBank/DDBJ whole genome shotgun (WGS) entry which is preliminary data.</text>
</comment>
<feature type="domain" description="LTD" evidence="3">
    <location>
        <begin position="27"/>
        <end position="151"/>
    </location>
</feature>
<evidence type="ECO:0000259" key="3">
    <source>
        <dbReference type="PROSITE" id="PS51841"/>
    </source>
</evidence>
<feature type="region of interest" description="Disordered" evidence="1">
    <location>
        <begin position="134"/>
        <end position="224"/>
    </location>
</feature>
<evidence type="ECO:0000256" key="2">
    <source>
        <dbReference type="SAM" id="SignalP"/>
    </source>
</evidence>
<dbReference type="EMBL" id="JBHSPC010000143">
    <property type="protein sequence ID" value="MFC5675049.1"/>
    <property type="molecule type" value="Genomic_DNA"/>
</dbReference>